<dbReference type="InterPro" id="IPR036286">
    <property type="entry name" value="LexA/Signal_pep-like_sf"/>
</dbReference>
<accession>A0ABT2YMS4</accession>
<evidence type="ECO:0000256" key="6">
    <source>
        <dbReference type="ARBA" id="ARBA00023236"/>
    </source>
</evidence>
<reference evidence="9 10" key="1">
    <citation type="submission" date="2021-11" db="EMBL/GenBank/DDBJ databases">
        <authorList>
            <person name="Liang Q."/>
            <person name="Mou H."/>
            <person name="Liu Z."/>
        </authorList>
    </citation>
    <scope>NUCLEOTIDE SEQUENCE [LARGE SCALE GENOMIC DNA]</scope>
    <source>
        <strain evidence="9 10">CHU3</strain>
    </source>
</reference>
<evidence type="ECO:0000256" key="7">
    <source>
        <dbReference type="RuleBase" id="RU003991"/>
    </source>
</evidence>
<dbReference type="InterPro" id="IPR050077">
    <property type="entry name" value="LexA_repressor"/>
</dbReference>
<dbReference type="InterPro" id="IPR015927">
    <property type="entry name" value="Peptidase_S24_S26A/B/C"/>
</dbReference>
<evidence type="ECO:0000256" key="3">
    <source>
        <dbReference type="ARBA" id="ARBA00022801"/>
    </source>
</evidence>
<sequence>MYSISQANSSTDGPPTPVPVVAVDAAWVKSLLGSVQAGFPSPAEDHGVERIDLNKELIKHPQATFLMRVRGASMREAGIDDGDVVLVDRAIKPSHGHVVVAVVDGEFTVKRLWKRGSNLKLQAANPTYPDILPRDGQTVEVWGVVTTAIKSMIV</sequence>
<evidence type="ECO:0000313" key="10">
    <source>
        <dbReference type="Proteomes" id="UP001209701"/>
    </source>
</evidence>
<keyword evidence="4 7" id="KW-0068">Autocatalytic cleavage</keyword>
<dbReference type="PANTHER" id="PTHR33516">
    <property type="entry name" value="LEXA REPRESSOR"/>
    <property type="match status" value="1"/>
</dbReference>
<dbReference type="EMBL" id="JAJIRN010000015">
    <property type="protein sequence ID" value="MCV2371361.1"/>
    <property type="molecule type" value="Genomic_DNA"/>
</dbReference>
<dbReference type="SUPFAM" id="SSF51306">
    <property type="entry name" value="LexA/Signal peptidase"/>
    <property type="match status" value="1"/>
</dbReference>
<dbReference type="InterPro" id="IPR006197">
    <property type="entry name" value="Peptidase_S24_LexA"/>
</dbReference>
<organism evidence="9 10">
    <name type="scientific">Roseateles oligotrophus</name>
    <dbReference type="NCBI Taxonomy" id="1769250"/>
    <lineage>
        <taxon>Bacteria</taxon>
        <taxon>Pseudomonadati</taxon>
        <taxon>Pseudomonadota</taxon>
        <taxon>Betaproteobacteria</taxon>
        <taxon>Burkholderiales</taxon>
        <taxon>Sphaerotilaceae</taxon>
        <taxon>Roseateles</taxon>
    </lineage>
</organism>
<keyword evidence="10" id="KW-1185">Reference proteome</keyword>
<evidence type="ECO:0000259" key="8">
    <source>
        <dbReference type="Pfam" id="PF00717"/>
    </source>
</evidence>
<dbReference type="InterPro" id="IPR039418">
    <property type="entry name" value="LexA-like"/>
</dbReference>
<gene>
    <name evidence="9" type="primary">umuD</name>
    <name evidence="9" type="ORF">LNV07_24995</name>
</gene>
<dbReference type="NCBIfam" id="NF007621">
    <property type="entry name" value="PRK10276.1"/>
    <property type="match status" value="1"/>
</dbReference>
<keyword evidence="6" id="KW-0742">SOS response</keyword>
<evidence type="ECO:0000313" key="9">
    <source>
        <dbReference type="EMBL" id="MCV2371361.1"/>
    </source>
</evidence>
<dbReference type="PANTHER" id="PTHR33516:SF2">
    <property type="entry name" value="LEXA REPRESSOR-RELATED"/>
    <property type="match status" value="1"/>
</dbReference>
<dbReference type="CDD" id="cd06529">
    <property type="entry name" value="S24_LexA-like"/>
    <property type="match status" value="1"/>
</dbReference>
<keyword evidence="3 7" id="KW-0378">Hydrolase</keyword>
<dbReference type="EC" id="2.7.7.7" evidence="9"/>
<proteinExistence type="inferred from homology"/>
<keyword evidence="9" id="KW-0808">Transferase</keyword>
<protein>
    <submittedName>
        <fullName evidence="9">Translesion error-prone DNA polymerase V autoproteolytic subunit</fullName>
        <ecNumber evidence="9">2.7.7.7</ecNumber>
    </submittedName>
</protein>
<evidence type="ECO:0000256" key="1">
    <source>
        <dbReference type="ARBA" id="ARBA00007484"/>
    </source>
</evidence>
<keyword evidence="2" id="KW-0227">DNA damage</keyword>
<evidence type="ECO:0000256" key="2">
    <source>
        <dbReference type="ARBA" id="ARBA00022763"/>
    </source>
</evidence>
<name>A0ABT2YMS4_9BURK</name>
<dbReference type="Proteomes" id="UP001209701">
    <property type="component" value="Unassembled WGS sequence"/>
</dbReference>
<dbReference type="Pfam" id="PF00717">
    <property type="entry name" value="Peptidase_S24"/>
    <property type="match status" value="1"/>
</dbReference>
<comment type="similarity">
    <text evidence="1 7">Belongs to the peptidase S24 family.</text>
</comment>
<keyword evidence="5" id="KW-0234">DNA repair</keyword>
<feature type="domain" description="Peptidase S24/S26A/S26B/S26C" evidence="8">
    <location>
        <begin position="31"/>
        <end position="145"/>
    </location>
</feature>
<comment type="caution">
    <text evidence="9">The sequence shown here is derived from an EMBL/GenBank/DDBJ whole genome shotgun (WGS) entry which is preliminary data.</text>
</comment>
<evidence type="ECO:0000256" key="4">
    <source>
        <dbReference type="ARBA" id="ARBA00022813"/>
    </source>
</evidence>
<keyword evidence="9" id="KW-0548">Nucleotidyltransferase</keyword>
<dbReference type="RefSeq" id="WP_263573941.1">
    <property type="nucleotide sequence ID" value="NZ_JAJIRN010000015.1"/>
</dbReference>
<evidence type="ECO:0000256" key="5">
    <source>
        <dbReference type="ARBA" id="ARBA00023204"/>
    </source>
</evidence>
<dbReference type="GO" id="GO:0003887">
    <property type="term" value="F:DNA-directed DNA polymerase activity"/>
    <property type="evidence" value="ECO:0007669"/>
    <property type="project" value="UniProtKB-EC"/>
</dbReference>
<dbReference type="Gene3D" id="2.10.109.10">
    <property type="entry name" value="Umud Fragment, subunit A"/>
    <property type="match status" value="1"/>
</dbReference>
<dbReference type="PRINTS" id="PR00726">
    <property type="entry name" value="LEXASERPTASE"/>
</dbReference>